<reference evidence="2 3" key="1">
    <citation type="journal article" date="2016" name="Mol. Biol. Evol.">
        <title>Comparative Genomics of Early-Diverging Mushroom-Forming Fungi Provides Insights into the Origins of Lignocellulose Decay Capabilities.</title>
        <authorList>
            <person name="Nagy L.G."/>
            <person name="Riley R."/>
            <person name="Tritt A."/>
            <person name="Adam C."/>
            <person name="Daum C."/>
            <person name="Floudas D."/>
            <person name="Sun H."/>
            <person name="Yadav J.S."/>
            <person name="Pangilinan J."/>
            <person name="Larsson K.H."/>
            <person name="Matsuura K."/>
            <person name="Barry K."/>
            <person name="Labutti K."/>
            <person name="Kuo R."/>
            <person name="Ohm R.A."/>
            <person name="Bhattacharya S.S."/>
            <person name="Shirouzu T."/>
            <person name="Yoshinaga Y."/>
            <person name="Martin F.M."/>
            <person name="Grigoriev I.V."/>
            <person name="Hibbett D.S."/>
        </authorList>
    </citation>
    <scope>NUCLEOTIDE SEQUENCE [LARGE SCALE GENOMIC DNA]</scope>
    <source>
        <strain evidence="2 3">HHB12029</strain>
    </source>
</reference>
<evidence type="ECO:0000313" key="3">
    <source>
        <dbReference type="Proteomes" id="UP000077266"/>
    </source>
</evidence>
<dbReference type="AlphaFoldDB" id="A0A165BW05"/>
<name>A0A165BW05_EXIGL</name>
<protein>
    <submittedName>
        <fullName evidence="2">Uncharacterized protein</fullName>
    </submittedName>
</protein>
<keyword evidence="3" id="KW-1185">Reference proteome</keyword>
<dbReference type="EMBL" id="KV426399">
    <property type="protein sequence ID" value="KZV81341.1"/>
    <property type="molecule type" value="Genomic_DNA"/>
</dbReference>
<dbReference type="InParanoid" id="A0A165BW05"/>
<feature type="compositionally biased region" description="Basic and acidic residues" evidence="1">
    <location>
        <begin position="214"/>
        <end position="231"/>
    </location>
</feature>
<sequence length="387" mass="42267">MSRIGTIRIEFFEDLSVTRVKKYLPNIELPRAERPYKTVVPHHVKMCVRKKRAGESSWERSQGRSDVRIPDDVLPYRVLEFKYRPPDYLESHGIIPPNQSAPLVPVHAKSAVAGPQRQRRRVNIEADADSSERAEASRQEATTSTVNEEANEQAPAQVASTSRITPEPSPFSSVFTQPASASRENVATAEQPPRSVVKSIQAPLSTPKPNTVDARQDKHAREEEVKDEEPGTNRTAGASANGQGTRAPSRTPSSSYTNTSIFARPSCPHDDTSGKRKRDVGESGQAVSSTPSSSGSTRSDRGDKPASRKKVKIEDSAPSVKGEDGSASLRTNAHPQPGPDDKAVILERIKSMEKELTALRRMLKAPAPISQRAMPPTTTIDLTGEDE</sequence>
<proteinExistence type="predicted"/>
<evidence type="ECO:0000256" key="1">
    <source>
        <dbReference type="SAM" id="MobiDB-lite"/>
    </source>
</evidence>
<feature type="compositionally biased region" description="Polar residues" evidence="1">
    <location>
        <begin position="232"/>
        <end position="261"/>
    </location>
</feature>
<feature type="region of interest" description="Disordered" evidence="1">
    <location>
        <begin position="367"/>
        <end position="387"/>
    </location>
</feature>
<feature type="compositionally biased region" description="Polar residues" evidence="1">
    <location>
        <begin position="158"/>
        <end position="185"/>
    </location>
</feature>
<dbReference type="Proteomes" id="UP000077266">
    <property type="component" value="Unassembled WGS sequence"/>
</dbReference>
<organism evidence="2 3">
    <name type="scientific">Exidia glandulosa HHB12029</name>
    <dbReference type="NCBI Taxonomy" id="1314781"/>
    <lineage>
        <taxon>Eukaryota</taxon>
        <taxon>Fungi</taxon>
        <taxon>Dikarya</taxon>
        <taxon>Basidiomycota</taxon>
        <taxon>Agaricomycotina</taxon>
        <taxon>Agaricomycetes</taxon>
        <taxon>Auriculariales</taxon>
        <taxon>Exidiaceae</taxon>
        <taxon>Exidia</taxon>
    </lineage>
</organism>
<feature type="region of interest" description="Disordered" evidence="1">
    <location>
        <begin position="109"/>
        <end position="342"/>
    </location>
</feature>
<accession>A0A165BW05</accession>
<evidence type="ECO:0000313" key="2">
    <source>
        <dbReference type="EMBL" id="KZV81341.1"/>
    </source>
</evidence>
<gene>
    <name evidence="2" type="ORF">EXIGLDRAFT_385607</name>
</gene>
<feature type="compositionally biased region" description="Low complexity" evidence="1">
    <location>
        <begin position="288"/>
        <end position="297"/>
    </location>
</feature>